<evidence type="ECO:0000256" key="4">
    <source>
        <dbReference type="ARBA" id="ARBA00022825"/>
    </source>
</evidence>
<dbReference type="PROSITE" id="PS50240">
    <property type="entry name" value="TRYPSIN_DOM"/>
    <property type="match status" value="1"/>
</dbReference>
<dbReference type="PROSITE" id="PS00134">
    <property type="entry name" value="TRYPSIN_HIS"/>
    <property type="match status" value="1"/>
</dbReference>
<evidence type="ECO:0000256" key="5">
    <source>
        <dbReference type="ARBA" id="ARBA00023157"/>
    </source>
</evidence>
<evidence type="ECO:0000256" key="6">
    <source>
        <dbReference type="RuleBase" id="RU363034"/>
    </source>
</evidence>
<protein>
    <recommendedName>
        <fullName evidence="7">Peptidase S1 domain-containing protein</fullName>
    </recommendedName>
</protein>
<dbReference type="OrthoDB" id="6755574at2759"/>
<evidence type="ECO:0000313" key="8">
    <source>
        <dbReference type="EMBL" id="VEN41923.1"/>
    </source>
</evidence>
<dbReference type="GO" id="GO:0004252">
    <property type="term" value="F:serine-type endopeptidase activity"/>
    <property type="evidence" value="ECO:0007669"/>
    <property type="project" value="InterPro"/>
</dbReference>
<dbReference type="InterPro" id="IPR043504">
    <property type="entry name" value="Peptidase_S1_PA_chymotrypsin"/>
</dbReference>
<keyword evidence="2 6" id="KW-0645">Protease</keyword>
<dbReference type="Gene3D" id="2.40.10.10">
    <property type="entry name" value="Trypsin-like serine proteases"/>
    <property type="match status" value="3"/>
</dbReference>
<evidence type="ECO:0000256" key="1">
    <source>
        <dbReference type="ARBA" id="ARBA00007664"/>
    </source>
</evidence>
<dbReference type="InterPro" id="IPR033116">
    <property type="entry name" value="TRYPSIN_SER"/>
</dbReference>
<dbReference type="PANTHER" id="PTHR24276">
    <property type="entry name" value="POLYSERASE-RELATED"/>
    <property type="match status" value="1"/>
</dbReference>
<reference evidence="8 9" key="1">
    <citation type="submission" date="2019-01" db="EMBL/GenBank/DDBJ databases">
        <authorList>
            <person name="Sayadi A."/>
        </authorList>
    </citation>
    <scope>NUCLEOTIDE SEQUENCE [LARGE SCALE GENOMIC DNA]</scope>
</reference>
<keyword evidence="4 6" id="KW-0720">Serine protease</keyword>
<dbReference type="AlphaFoldDB" id="A0A653C334"/>
<evidence type="ECO:0000256" key="2">
    <source>
        <dbReference type="ARBA" id="ARBA00022670"/>
    </source>
</evidence>
<dbReference type="InterPro" id="IPR050430">
    <property type="entry name" value="Peptidase_S1"/>
</dbReference>
<sequence>MYKLVSAITFTFFFMKCSVLYKIEERVIGGEACTGFDHHFAVVLRTKDNRTMCTGSLLSADWVLTAAHCCHFELGFVMAGVSTNNVSGPLDNNTKVVAIEECIMHKYYEPYQTLNDIAVLRLSEPIVCVYKKGTGVSHGDSGGPFMCNDAQYGITSYGAATNPTEVPSVSTRVDSYLGFIKDKTGVGNSAKKAIVDHLLSFQIVVFVTFWCNQHFVIAEDLSTTVRQFVTSQKSYTTQERVICGNSTCDGVKHDFVVLITGLLTMQKCGGTLLNSKWVLTAGQCCDKELKYVFAGLSTSIFPLLENKFSFLFVLMNENVKGRVIERCILYEHYDPVNSRNNLALVKLSREIAENPAVSYVKLPSAKMEGDFHKLCPQATTMGWGITNPMMLRTTNLSSLQCVTHKMDPPDKCISAFHMKNDPKTILCSHASPRRFLDDGGPLVCNNIQYGIITDLNGTYTRVDNYLDFIESNSRGLCISNSINLFVILFVHIVIHMLG</sequence>
<keyword evidence="9" id="KW-1185">Reference proteome</keyword>
<dbReference type="SUPFAM" id="SSF50494">
    <property type="entry name" value="Trypsin-like serine proteases"/>
    <property type="match status" value="2"/>
</dbReference>
<proteinExistence type="inferred from homology"/>
<dbReference type="SMART" id="SM00020">
    <property type="entry name" value="Tryp_SPc"/>
    <property type="match status" value="2"/>
</dbReference>
<gene>
    <name evidence="8" type="ORF">CALMAC_LOCUS5581</name>
</gene>
<evidence type="ECO:0000256" key="3">
    <source>
        <dbReference type="ARBA" id="ARBA00022801"/>
    </source>
</evidence>
<dbReference type="InterPro" id="IPR018114">
    <property type="entry name" value="TRYPSIN_HIS"/>
</dbReference>
<keyword evidence="3 6" id="KW-0378">Hydrolase</keyword>
<keyword evidence="5" id="KW-1015">Disulfide bond</keyword>
<accession>A0A653C334</accession>
<dbReference type="InterPro" id="IPR001314">
    <property type="entry name" value="Peptidase_S1A"/>
</dbReference>
<dbReference type="Pfam" id="PF00089">
    <property type="entry name" value="Trypsin"/>
    <property type="match status" value="3"/>
</dbReference>
<dbReference type="PANTHER" id="PTHR24276:SF98">
    <property type="entry name" value="FI18310P1-RELATED"/>
    <property type="match status" value="1"/>
</dbReference>
<evidence type="ECO:0000259" key="7">
    <source>
        <dbReference type="PROSITE" id="PS50240"/>
    </source>
</evidence>
<dbReference type="Proteomes" id="UP000410492">
    <property type="component" value="Unassembled WGS sequence"/>
</dbReference>
<dbReference type="EMBL" id="CAACVG010006811">
    <property type="protein sequence ID" value="VEN41923.1"/>
    <property type="molecule type" value="Genomic_DNA"/>
</dbReference>
<organism evidence="8 9">
    <name type="scientific">Callosobruchus maculatus</name>
    <name type="common">Southern cowpea weevil</name>
    <name type="synonym">Pulse bruchid</name>
    <dbReference type="NCBI Taxonomy" id="64391"/>
    <lineage>
        <taxon>Eukaryota</taxon>
        <taxon>Metazoa</taxon>
        <taxon>Ecdysozoa</taxon>
        <taxon>Arthropoda</taxon>
        <taxon>Hexapoda</taxon>
        <taxon>Insecta</taxon>
        <taxon>Pterygota</taxon>
        <taxon>Neoptera</taxon>
        <taxon>Endopterygota</taxon>
        <taxon>Coleoptera</taxon>
        <taxon>Polyphaga</taxon>
        <taxon>Cucujiformia</taxon>
        <taxon>Chrysomeloidea</taxon>
        <taxon>Chrysomelidae</taxon>
        <taxon>Bruchinae</taxon>
        <taxon>Bruchini</taxon>
        <taxon>Callosobruchus</taxon>
    </lineage>
</organism>
<dbReference type="InterPro" id="IPR001254">
    <property type="entry name" value="Trypsin_dom"/>
</dbReference>
<dbReference type="GO" id="GO:0006508">
    <property type="term" value="P:proteolysis"/>
    <property type="evidence" value="ECO:0007669"/>
    <property type="project" value="UniProtKB-KW"/>
</dbReference>
<comment type="similarity">
    <text evidence="1">Belongs to the peptidase S1 family.</text>
</comment>
<dbReference type="InterPro" id="IPR009003">
    <property type="entry name" value="Peptidase_S1_PA"/>
</dbReference>
<name>A0A653C334_CALMS</name>
<evidence type="ECO:0000313" key="9">
    <source>
        <dbReference type="Proteomes" id="UP000410492"/>
    </source>
</evidence>
<feature type="domain" description="Peptidase S1" evidence="7">
    <location>
        <begin position="27"/>
        <end position="474"/>
    </location>
</feature>
<dbReference type="PROSITE" id="PS00135">
    <property type="entry name" value="TRYPSIN_SER"/>
    <property type="match status" value="1"/>
</dbReference>
<dbReference type="PRINTS" id="PR00722">
    <property type="entry name" value="CHYMOTRYPSIN"/>
</dbReference>